<dbReference type="InterPro" id="IPR039430">
    <property type="entry name" value="Thymidylate_kin-like_dom"/>
</dbReference>
<reference evidence="10" key="1">
    <citation type="submission" date="2016-11" db="UniProtKB">
        <authorList>
            <consortium name="WormBaseParasite"/>
        </authorList>
    </citation>
    <scope>IDENTIFICATION</scope>
</reference>
<dbReference type="InterPro" id="IPR018094">
    <property type="entry name" value="Thymidylate_kinase"/>
</dbReference>
<evidence type="ECO:0000259" key="8">
    <source>
        <dbReference type="Pfam" id="PF02223"/>
    </source>
</evidence>
<dbReference type="Proteomes" id="UP000095287">
    <property type="component" value="Unplaced"/>
</dbReference>
<dbReference type="NCBIfam" id="TIGR00041">
    <property type="entry name" value="DTMP_kinase"/>
    <property type="match status" value="1"/>
</dbReference>
<dbReference type="WBParaSite" id="L893_g22825.t3">
    <property type="protein sequence ID" value="L893_g22825.t3"/>
    <property type="gene ID" value="L893_g22825"/>
</dbReference>
<accession>A0A1I7Z4Z9</accession>
<dbReference type="GO" id="GO:0006233">
    <property type="term" value="P:dTDP biosynthetic process"/>
    <property type="evidence" value="ECO:0007669"/>
    <property type="project" value="InterPro"/>
</dbReference>
<evidence type="ECO:0000256" key="7">
    <source>
        <dbReference type="ARBA" id="ARBA00022840"/>
    </source>
</evidence>
<feature type="domain" description="Thymidylate kinase-like" evidence="8">
    <location>
        <begin position="263"/>
        <end position="443"/>
    </location>
</feature>
<dbReference type="SUPFAM" id="SSF52540">
    <property type="entry name" value="P-loop containing nucleoside triphosphate hydrolases"/>
    <property type="match status" value="1"/>
</dbReference>
<dbReference type="GO" id="GO:0005739">
    <property type="term" value="C:mitochondrion"/>
    <property type="evidence" value="ECO:0007669"/>
    <property type="project" value="TreeGrafter"/>
</dbReference>
<dbReference type="PANTHER" id="PTHR10344">
    <property type="entry name" value="THYMIDYLATE KINASE"/>
    <property type="match status" value="1"/>
</dbReference>
<dbReference type="CDD" id="cd01672">
    <property type="entry name" value="TMPK"/>
    <property type="match status" value="1"/>
</dbReference>
<dbReference type="HAMAP" id="MF_00165">
    <property type="entry name" value="Thymidylate_kinase"/>
    <property type="match status" value="1"/>
</dbReference>
<sequence length="636" mass="70529">MGTFSDSFSDSDLDGALADELIERYTGTANTNTVDGSVASYRQASSENHVVPEASRNADSYPSDAVYYENEIVAPREEVHRTALPSNTEYGRLSLPRCRPTIEMIGDVAHFDPQGESSGTDFSSFDASRLERREYQPPNENISSLRECQPSSGLISGLKEETPRAPENDAALLLRLRALFQNHPELLRNLPEEQSSGIRKILRRHGLAGKRRRRPKTSLLCARVASLVLLVNTLVHTRRLLMTKMAGLAGGDAGIKRGALIVFEGLDRSGKSTLARKLAQTLNDEEGTRTTLLAFPDRTSTRTGKIINDHLATQKSPLARKEAIHLIFSQNRWEKDNSLIELLNNGTTVILDRYIASGVSYTMAKGLPKSFACAADIGLPQPDCVFYLDVSPEVAESRANYGEEAFEKKEFQAAVRKAMDVFRKHPTWKTIDANRGKDEVFEEAKERILAVVQEHRSETIARIGPEYFGDSGEGEFKPEEFQFDGKRGCLYALDGPGSEVLAQSLSDSLNAEIVDLKCSTDGISAREKALKLAAYFWDQNEAILEKLRNGRNVVLLHYVPSAIIELLPEIEDLQWIAALFHGLPCPDAIVRTESDAGTVYKKNGWVISNDRAEILASCTKHDNAKLERFTSKNLAL</sequence>
<dbReference type="Pfam" id="PF02223">
    <property type="entry name" value="Thymidylate_kin"/>
    <property type="match status" value="1"/>
</dbReference>
<keyword evidence="7" id="KW-0067">ATP-binding</keyword>
<organism evidence="9 10">
    <name type="scientific">Steinernema glaseri</name>
    <dbReference type="NCBI Taxonomy" id="37863"/>
    <lineage>
        <taxon>Eukaryota</taxon>
        <taxon>Metazoa</taxon>
        <taxon>Ecdysozoa</taxon>
        <taxon>Nematoda</taxon>
        <taxon>Chromadorea</taxon>
        <taxon>Rhabditida</taxon>
        <taxon>Tylenchina</taxon>
        <taxon>Panagrolaimomorpha</taxon>
        <taxon>Strongyloidoidea</taxon>
        <taxon>Steinernematidae</taxon>
        <taxon>Steinernema</taxon>
    </lineage>
</organism>
<keyword evidence="9" id="KW-1185">Reference proteome</keyword>
<evidence type="ECO:0000256" key="2">
    <source>
        <dbReference type="ARBA" id="ARBA00012980"/>
    </source>
</evidence>
<keyword evidence="5" id="KW-0547">Nucleotide-binding</keyword>
<dbReference type="GO" id="GO:0006227">
    <property type="term" value="P:dUDP biosynthetic process"/>
    <property type="evidence" value="ECO:0007669"/>
    <property type="project" value="TreeGrafter"/>
</dbReference>
<dbReference type="GO" id="GO:0004798">
    <property type="term" value="F:dTMP kinase activity"/>
    <property type="evidence" value="ECO:0007669"/>
    <property type="project" value="UniProtKB-EC"/>
</dbReference>
<dbReference type="AlphaFoldDB" id="A0A1I7Z4Z9"/>
<evidence type="ECO:0000256" key="3">
    <source>
        <dbReference type="ARBA" id="ARBA00022679"/>
    </source>
</evidence>
<evidence type="ECO:0000256" key="4">
    <source>
        <dbReference type="ARBA" id="ARBA00022727"/>
    </source>
</evidence>
<evidence type="ECO:0000256" key="6">
    <source>
        <dbReference type="ARBA" id="ARBA00022777"/>
    </source>
</evidence>
<dbReference type="PANTHER" id="PTHR10344:SF1">
    <property type="entry name" value="THYMIDYLATE KINASE"/>
    <property type="match status" value="1"/>
</dbReference>
<dbReference type="GO" id="GO:0005634">
    <property type="term" value="C:nucleus"/>
    <property type="evidence" value="ECO:0007669"/>
    <property type="project" value="TreeGrafter"/>
</dbReference>
<evidence type="ECO:0000256" key="5">
    <source>
        <dbReference type="ARBA" id="ARBA00022741"/>
    </source>
</evidence>
<protein>
    <recommendedName>
        <fullName evidence="2">dTMP kinase</fullName>
        <ecNumber evidence="2">2.7.4.9</ecNumber>
    </recommendedName>
</protein>
<evidence type="ECO:0000256" key="1">
    <source>
        <dbReference type="ARBA" id="ARBA00009776"/>
    </source>
</evidence>
<keyword evidence="4" id="KW-0545">Nucleotide biosynthesis</keyword>
<name>A0A1I7Z4Z9_9BILA</name>
<dbReference type="GO" id="GO:0005524">
    <property type="term" value="F:ATP binding"/>
    <property type="evidence" value="ECO:0007669"/>
    <property type="project" value="UniProtKB-KW"/>
</dbReference>
<keyword evidence="6" id="KW-0418">Kinase</keyword>
<keyword evidence="3" id="KW-0808">Transferase</keyword>
<proteinExistence type="inferred from homology"/>
<dbReference type="EC" id="2.7.4.9" evidence="2"/>
<dbReference type="Gene3D" id="3.40.50.300">
    <property type="entry name" value="P-loop containing nucleotide triphosphate hydrolases"/>
    <property type="match status" value="2"/>
</dbReference>
<dbReference type="GO" id="GO:0004550">
    <property type="term" value="F:nucleoside diphosphate kinase activity"/>
    <property type="evidence" value="ECO:0007669"/>
    <property type="project" value="TreeGrafter"/>
</dbReference>
<comment type="similarity">
    <text evidence="1">Belongs to the thymidylate kinase family.</text>
</comment>
<dbReference type="GO" id="GO:0006235">
    <property type="term" value="P:dTTP biosynthetic process"/>
    <property type="evidence" value="ECO:0007669"/>
    <property type="project" value="TreeGrafter"/>
</dbReference>
<evidence type="ECO:0000313" key="10">
    <source>
        <dbReference type="WBParaSite" id="L893_g22825.t3"/>
    </source>
</evidence>
<dbReference type="InterPro" id="IPR027417">
    <property type="entry name" value="P-loop_NTPase"/>
</dbReference>
<dbReference type="GO" id="GO:0005829">
    <property type="term" value="C:cytosol"/>
    <property type="evidence" value="ECO:0007669"/>
    <property type="project" value="TreeGrafter"/>
</dbReference>
<evidence type="ECO:0000313" key="9">
    <source>
        <dbReference type="Proteomes" id="UP000095287"/>
    </source>
</evidence>